<evidence type="ECO:0000313" key="2">
    <source>
        <dbReference type="EMBL" id="KAK0641064.1"/>
    </source>
</evidence>
<dbReference type="EMBL" id="JAULSV010000006">
    <property type="protein sequence ID" value="KAK0641064.1"/>
    <property type="molecule type" value="Genomic_DNA"/>
</dbReference>
<name>A0AA39XVV1_9PEZI</name>
<evidence type="ECO:0000313" key="3">
    <source>
        <dbReference type="Proteomes" id="UP001174936"/>
    </source>
</evidence>
<gene>
    <name evidence="2" type="ORF">B0T16DRAFT_393405</name>
</gene>
<feature type="region of interest" description="Disordered" evidence="1">
    <location>
        <begin position="88"/>
        <end position="111"/>
    </location>
</feature>
<evidence type="ECO:0000256" key="1">
    <source>
        <dbReference type="SAM" id="MobiDB-lite"/>
    </source>
</evidence>
<keyword evidence="3" id="KW-1185">Reference proteome</keyword>
<accession>A0AA39XVV1</accession>
<comment type="caution">
    <text evidence="2">The sequence shown here is derived from an EMBL/GenBank/DDBJ whole genome shotgun (WGS) entry which is preliminary data.</text>
</comment>
<sequence>MGAQAEIVKMLAPAETIANTPDRMCWLCRREIEVSRPGKFRGHRPSICRVITFYPSSQSSIISGIGYRVPTDAPSGLAFTVPRRISASLTSPPSTPEKVDLVTTTGRSPSSPSWTFPVHADCWELLTARISPHTCATILSKALVTLNWNWSFPSSIQQRNTNDYSLPRLFLSPSPPYSKTYHRRASLQQPQTFYGLAVELGLSPFDLSPVSQVAVKIPDPHPLSIAAIKAKSEDVNCPWDIFSALSIPIIQNILRFVRTSDIPNLRLASKAIARAARVDTLPQAFWVSRFWPEFEMGFAMPEDGYYDEGGHGERDWNGLYFAVKEATRAEKRPFGADGAVNVLKKRKFWWERLGAAARFCERWKHMTLKGEQFCWVEQLDRDEGVFLVLREMGCVSALLLHDDGTPREAETEMPLMGKFGKGSAVVASFDDFRMVAFGVAELIPSCD</sequence>
<proteinExistence type="predicted"/>
<organism evidence="2 3">
    <name type="scientific">Cercophora newfieldiana</name>
    <dbReference type="NCBI Taxonomy" id="92897"/>
    <lineage>
        <taxon>Eukaryota</taxon>
        <taxon>Fungi</taxon>
        <taxon>Dikarya</taxon>
        <taxon>Ascomycota</taxon>
        <taxon>Pezizomycotina</taxon>
        <taxon>Sordariomycetes</taxon>
        <taxon>Sordariomycetidae</taxon>
        <taxon>Sordariales</taxon>
        <taxon>Lasiosphaeriaceae</taxon>
        <taxon>Cercophora</taxon>
    </lineage>
</organism>
<protein>
    <recommendedName>
        <fullName evidence="4">F-box domain-containing protein</fullName>
    </recommendedName>
</protein>
<dbReference type="Proteomes" id="UP001174936">
    <property type="component" value="Unassembled WGS sequence"/>
</dbReference>
<feature type="compositionally biased region" description="Polar residues" evidence="1">
    <location>
        <begin position="102"/>
        <end position="111"/>
    </location>
</feature>
<dbReference type="AlphaFoldDB" id="A0AA39XVV1"/>
<reference evidence="2" key="1">
    <citation type="submission" date="2023-06" db="EMBL/GenBank/DDBJ databases">
        <title>Genome-scale phylogeny and comparative genomics of the fungal order Sordariales.</title>
        <authorList>
            <consortium name="Lawrence Berkeley National Laboratory"/>
            <person name="Hensen N."/>
            <person name="Bonometti L."/>
            <person name="Westerberg I."/>
            <person name="Brannstrom I.O."/>
            <person name="Guillou S."/>
            <person name="Cros-Aarteil S."/>
            <person name="Calhoun S."/>
            <person name="Haridas S."/>
            <person name="Kuo A."/>
            <person name="Mondo S."/>
            <person name="Pangilinan J."/>
            <person name="Riley R."/>
            <person name="Labutti K."/>
            <person name="Andreopoulos B."/>
            <person name="Lipzen A."/>
            <person name="Chen C."/>
            <person name="Yanf M."/>
            <person name="Daum C."/>
            <person name="Ng V."/>
            <person name="Clum A."/>
            <person name="Steindorff A."/>
            <person name="Ohm R."/>
            <person name="Martin F."/>
            <person name="Silar P."/>
            <person name="Natvig D."/>
            <person name="Lalanne C."/>
            <person name="Gautier V."/>
            <person name="Ament-Velasquez S.L."/>
            <person name="Kruys A."/>
            <person name="Hutchinson M.I."/>
            <person name="Powell A.J."/>
            <person name="Barry K."/>
            <person name="Miller A.N."/>
            <person name="Grigoriev I.V."/>
            <person name="Debuchy R."/>
            <person name="Gladieux P."/>
            <person name="Thoren M.H."/>
            <person name="Johannesson H."/>
        </authorList>
    </citation>
    <scope>NUCLEOTIDE SEQUENCE</scope>
    <source>
        <strain evidence="2">SMH2532-1</strain>
    </source>
</reference>
<evidence type="ECO:0008006" key="4">
    <source>
        <dbReference type="Google" id="ProtNLM"/>
    </source>
</evidence>